<evidence type="ECO:0000256" key="1">
    <source>
        <dbReference type="SAM" id="MobiDB-lite"/>
    </source>
</evidence>
<dbReference type="Gene3D" id="1.10.10.60">
    <property type="entry name" value="Homeodomain-like"/>
    <property type="match status" value="1"/>
</dbReference>
<dbReference type="AlphaFoldDB" id="A0A9P6ELM3"/>
<name>A0A9P6ELM3_9AGAR</name>
<organism evidence="4 5">
    <name type="scientific">Crepidotus variabilis</name>
    <dbReference type="NCBI Taxonomy" id="179855"/>
    <lineage>
        <taxon>Eukaryota</taxon>
        <taxon>Fungi</taxon>
        <taxon>Dikarya</taxon>
        <taxon>Basidiomycota</taxon>
        <taxon>Agaricomycotina</taxon>
        <taxon>Agaricomycetes</taxon>
        <taxon>Agaricomycetidae</taxon>
        <taxon>Agaricales</taxon>
        <taxon>Agaricineae</taxon>
        <taxon>Crepidotaceae</taxon>
        <taxon>Crepidotus</taxon>
    </lineage>
</organism>
<protein>
    <submittedName>
        <fullName evidence="4">Uncharacterized protein</fullName>
    </submittedName>
</protein>
<evidence type="ECO:0000259" key="3">
    <source>
        <dbReference type="PROSITE" id="PS51294"/>
    </source>
</evidence>
<evidence type="ECO:0000313" key="4">
    <source>
        <dbReference type="EMBL" id="KAF9531130.1"/>
    </source>
</evidence>
<dbReference type="PROSITE" id="PS51294">
    <property type="entry name" value="HTH_MYB"/>
    <property type="match status" value="1"/>
</dbReference>
<dbReference type="InterPro" id="IPR001005">
    <property type="entry name" value="SANT/Myb"/>
</dbReference>
<dbReference type="PANTHER" id="PTHR22705">
    <property type="entry name" value="ZINC FINGER, ZZ DOMAIN CONTAINING 3"/>
    <property type="match status" value="1"/>
</dbReference>
<dbReference type="InterPro" id="IPR009057">
    <property type="entry name" value="Homeodomain-like_sf"/>
</dbReference>
<feature type="domain" description="HTH myb-type" evidence="3">
    <location>
        <begin position="328"/>
        <end position="382"/>
    </location>
</feature>
<sequence>MEDNDPREQTLQALDKFIQTQRALLARQTSDIEHLERLKLDLVETPSLVLTNLSNEKQEHSAFWLSAQPDLRLSIPEGINWKTFEKADTTPLRTMLAKTKQKEAARHIPPTVQTSQLSELQLLVKKAKKSIVDPVLAKVARSPLFLLPDPAESEDEDPLEASRREEREKIFELKKRKVMVRGGGLSLRRPCNNVVFVRDDLVDESMDVDIGAVEVDKQIYDRSNSLGKTIWTTYPKDSSTTACVVTGRTRKPTVKLRLRAQDVDDDQKQAKKTSKQAKKDQVGLAQSISQPGPANERLDVEQDIHEVGGPSLADVQNSVEKRKSQTYKQAWSMEEQNLLEQLLEKIPEGEKNRWQKISKAMGGLRTPRQVASRVQKYFEKLKKYGVVA</sequence>
<dbReference type="SUPFAM" id="SSF46689">
    <property type="entry name" value="Homeodomain-like"/>
    <property type="match status" value="1"/>
</dbReference>
<proteinExistence type="predicted"/>
<dbReference type="InterPro" id="IPR037830">
    <property type="entry name" value="ZZZ3"/>
</dbReference>
<feature type="region of interest" description="Disordered" evidence="1">
    <location>
        <begin position="262"/>
        <end position="294"/>
    </location>
</feature>
<accession>A0A9P6ELM3</accession>
<evidence type="ECO:0000259" key="2">
    <source>
        <dbReference type="PROSITE" id="PS50090"/>
    </source>
</evidence>
<gene>
    <name evidence="4" type="ORF">CPB83DRAFT_849373</name>
</gene>
<dbReference type="Proteomes" id="UP000807306">
    <property type="component" value="Unassembled WGS sequence"/>
</dbReference>
<dbReference type="CDD" id="cd00167">
    <property type="entry name" value="SANT"/>
    <property type="match status" value="1"/>
</dbReference>
<evidence type="ECO:0000313" key="5">
    <source>
        <dbReference type="Proteomes" id="UP000807306"/>
    </source>
</evidence>
<dbReference type="EMBL" id="MU157836">
    <property type="protein sequence ID" value="KAF9531130.1"/>
    <property type="molecule type" value="Genomic_DNA"/>
</dbReference>
<dbReference type="SMART" id="SM00717">
    <property type="entry name" value="SANT"/>
    <property type="match status" value="1"/>
</dbReference>
<keyword evidence="5" id="KW-1185">Reference proteome</keyword>
<dbReference type="PANTHER" id="PTHR22705:SF0">
    <property type="entry name" value="ZZ-TYPE ZINC FINGER-CONTAINING PROTEIN 3"/>
    <property type="match status" value="1"/>
</dbReference>
<feature type="domain" description="Myb-like" evidence="2">
    <location>
        <begin position="323"/>
        <end position="378"/>
    </location>
</feature>
<dbReference type="PROSITE" id="PS50090">
    <property type="entry name" value="MYB_LIKE"/>
    <property type="match status" value="1"/>
</dbReference>
<reference evidence="4" key="1">
    <citation type="submission" date="2020-11" db="EMBL/GenBank/DDBJ databases">
        <authorList>
            <consortium name="DOE Joint Genome Institute"/>
            <person name="Ahrendt S."/>
            <person name="Riley R."/>
            <person name="Andreopoulos W."/>
            <person name="Labutti K."/>
            <person name="Pangilinan J."/>
            <person name="Ruiz-Duenas F.J."/>
            <person name="Barrasa J.M."/>
            <person name="Sanchez-Garcia M."/>
            <person name="Camarero S."/>
            <person name="Miyauchi S."/>
            <person name="Serrano A."/>
            <person name="Linde D."/>
            <person name="Babiker R."/>
            <person name="Drula E."/>
            <person name="Ayuso-Fernandez I."/>
            <person name="Pacheco R."/>
            <person name="Padilla G."/>
            <person name="Ferreira P."/>
            <person name="Barriuso J."/>
            <person name="Kellner H."/>
            <person name="Castanera R."/>
            <person name="Alfaro M."/>
            <person name="Ramirez L."/>
            <person name="Pisabarro A.G."/>
            <person name="Kuo A."/>
            <person name="Tritt A."/>
            <person name="Lipzen A."/>
            <person name="He G."/>
            <person name="Yan M."/>
            <person name="Ng V."/>
            <person name="Cullen D."/>
            <person name="Martin F."/>
            <person name="Rosso M.-N."/>
            <person name="Henrissat B."/>
            <person name="Hibbett D."/>
            <person name="Martinez A.T."/>
            <person name="Grigoriev I.V."/>
        </authorList>
    </citation>
    <scope>NUCLEOTIDE SEQUENCE</scope>
    <source>
        <strain evidence="4">CBS 506.95</strain>
    </source>
</reference>
<dbReference type="InterPro" id="IPR017930">
    <property type="entry name" value="Myb_dom"/>
</dbReference>
<dbReference type="OrthoDB" id="424753at2759"/>
<dbReference type="Pfam" id="PF00249">
    <property type="entry name" value="Myb_DNA-binding"/>
    <property type="match status" value="1"/>
</dbReference>
<comment type="caution">
    <text evidence="4">The sequence shown here is derived from an EMBL/GenBank/DDBJ whole genome shotgun (WGS) entry which is preliminary data.</text>
</comment>